<accession>A0A8B8DA71</accession>
<dbReference type="AlphaFoldDB" id="A0A8B8DA71"/>
<organism evidence="3 4">
    <name type="scientific">Crassostrea virginica</name>
    <name type="common">Eastern oyster</name>
    <dbReference type="NCBI Taxonomy" id="6565"/>
    <lineage>
        <taxon>Eukaryota</taxon>
        <taxon>Metazoa</taxon>
        <taxon>Spiralia</taxon>
        <taxon>Lophotrochozoa</taxon>
        <taxon>Mollusca</taxon>
        <taxon>Bivalvia</taxon>
        <taxon>Autobranchia</taxon>
        <taxon>Pteriomorphia</taxon>
        <taxon>Ostreida</taxon>
        <taxon>Ostreoidea</taxon>
        <taxon>Ostreidae</taxon>
        <taxon>Crassostrea</taxon>
    </lineage>
</organism>
<feature type="region of interest" description="Disordered" evidence="1">
    <location>
        <begin position="128"/>
        <end position="265"/>
    </location>
</feature>
<feature type="compositionally biased region" description="Polar residues" evidence="1">
    <location>
        <begin position="128"/>
        <end position="139"/>
    </location>
</feature>
<sequence length="760" mass="87844">MNLTERKKMADKYKPIEQLLKGYATRIPETLKDRLSIEDVKTATSQYESLRGDYETLKKNPQTAHVSMIGKQETPGTNQTSLSEFDKEESVKILVKLLKMKQQNNDERAEFIKLMNARYILEQFKSKVTSTTSQETMQAEKSLKAAPQKSHKHSSQVSDVSSASKTNTTSAQGPGASTKTKAGSQSLTEDTVEHTATSNSKSKNESRSSTDTTVSPHTATSSSEFNQTYHFPPKEKEHSINKDLSKTWESGKPQNTSKDAFTTEKSEKRPIHLLLTKHKDGKAQHNYETLLQKYTQLFKGQDIRHSWDDATDIDDITKDQKTKALDLFKYLRQMWDHRKKHGTSETRLKEAFSEFIILTGFMENKNKVDIHEQSPYLKRATGNPLHTVLTKMSKSPRDIEFKQYSILLKDDDNFKIKFPDKHRELKVFMEEPEEYPHSPCQELYDTLRQLKKTDPLYKEAWKEYFFLVTSGQQYILATNIGQLVKTVYKKDIDSMVIPRKSYEDLQNELLEKIKQIDELTSRLSKFASRELTAGNPNIADLSDKHRPTKIGEMYGELYDNEWSEAFEVLKPVEYPGVNEEDLETEYFEKVLKTLAKILMAAFEFSAEKAEEHLQEIKRSLLSTIMFTKIEKTGDNTKEAEYDRFVTGQAMKCRKEAAVYTIKAACEAFKRDRLKRVFQHKTDDPKLIEYVDKCVELTWYMRIQDPPMHLHFLHEKDDISKAQFAFHGRKGKRVLICVWPALLLFQDGHLVTKGHVLPEEP</sequence>
<proteinExistence type="predicted"/>
<keyword evidence="3" id="KW-1185">Reference proteome</keyword>
<name>A0A8B8DA71_CRAVI</name>
<dbReference type="InterPro" id="IPR031981">
    <property type="entry name" value="MIEAP_C"/>
</dbReference>
<evidence type="ECO:0000313" key="3">
    <source>
        <dbReference type="Proteomes" id="UP000694844"/>
    </source>
</evidence>
<evidence type="ECO:0000313" key="4">
    <source>
        <dbReference type="RefSeq" id="XP_022324992.1"/>
    </source>
</evidence>
<reference evidence="4" key="1">
    <citation type="submission" date="2025-08" db="UniProtKB">
        <authorList>
            <consortium name="RefSeq"/>
        </authorList>
    </citation>
    <scope>IDENTIFICATION</scope>
    <source>
        <tissue evidence="4">Whole sample</tissue>
    </source>
</reference>
<protein>
    <submittedName>
        <fullName evidence="4">Uncharacterized protein LOC111125453 isoform X1</fullName>
    </submittedName>
</protein>
<dbReference type="KEGG" id="cvn:111125453"/>
<feature type="compositionally biased region" description="Polar residues" evidence="1">
    <location>
        <begin position="210"/>
        <end position="229"/>
    </location>
</feature>
<dbReference type="Proteomes" id="UP000694844">
    <property type="component" value="Chromosome 3"/>
</dbReference>
<evidence type="ECO:0000259" key="2">
    <source>
        <dbReference type="Pfam" id="PF16026"/>
    </source>
</evidence>
<feature type="domain" description="Mitochondria-eating protein C-terminal" evidence="2">
    <location>
        <begin position="546"/>
        <end position="756"/>
    </location>
</feature>
<feature type="compositionally biased region" description="Low complexity" evidence="1">
    <location>
        <begin position="155"/>
        <end position="164"/>
    </location>
</feature>
<dbReference type="RefSeq" id="XP_022324992.1">
    <property type="nucleotide sequence ID" value="XM_022469284.1"/>
</dbReference>
<feature type="compositionally biased region" description="Basic and acidic residues" evidence="1">
    <location>
        <begin position="232"/>
        <end position="246"/>
    </location>
</feature>
<dbReference type="Pfam" id="PF16026">
    <property type="entry name" value="MIEAP"/>
    <property type="match status" value="1"/>
</dbReference>
<dbReference type="OrthoDB" id="6156479at2759"/>
<dbReference type="GeneID" id="111125453"/>
<feature type="compositionally biased region" description="Polar residues" evidence="1">
    <location>
        <begin position="165"/>
        <end position="197"/>
    </location>
</feature>
<gene>
    <name evidence="4" type="primary">LOC111125453</name>
</gene>
<evidence type="ECO:0000256" key="1">
    <source>
        <dbReference type="SAM" id="MobiDB-lite"/>
    </source>
</evidence>